<name>A0AA39WSG9_9PEZI</name>
<gene>
    <name evidence="1" type="ORF">B0T14DRAFT_522112</name>
</gene>
<dbReference type="InterPro" id="IPR025649">
    <property type="entry name" value="DUF4360"/>
</dbReference>
<proteinExistence type="predicted"/>
<organism evidence="1 2">
    <name type="scientific">Immersiella caudata</name>
    <dbReference type="NCBI Taxonomy" id="314043"/>
    <lineage>
        <taxon>Eukaryota</taxon>
        <taxon>Fungi</taxon>
        <taxon>Dikarya</taxon>
        <taxon>Ascomycota</taxon>
        <taxon>Pezizomycotina</taxon>
        <taxon>Sordariomycetes</taxon>
        <taxon>Sordariomycetidae</taxon>
        <taxon>Sordariales</taxon>
        <taxon>Lasiosphaeriaceae</taxon>
        <taxon>Immersiella</taxon>
    </lineage>
</organism>
<evidence type="ECO:0000313" key="1">
    <source>
        <dbReference type="EMBL" id="KAK0620770.1"/>
    </source>
</evidence>
<dbReference type="EMBL" id="JAULSU010000004">
    <property type="protein sequence ID" value="KAK0620770.1"/>
    <property type="molecule type" value="Genomic_DNA"/>
</dbReference>
<evidence type="ECO:0000313" key="2">
    <source>
        <dbReference type="Proteomes" id="UP001175000"/>
    </source>
</evidence>
<dbReference type="Pfam" id="PF14273">
    <property type="entry name" value="DUF4360"/>
    <property type="match status" value="1"/>
</dbReference>
<comment type="caution">
    <text evidence="1">The sequence shown here is derived from an EMBL/GenBank/DDBJ whole genome shotgun (WGS) entry which is preliminary data.</text>
</comment>
<accession>A0AA39WSG9</accession>
<sequence length="267" mass="27958">MYKHEDQARGRPYVPCFPSPSSSSNLRISATSFPRFQTETMLSNQVWGIPLLLSLLPLATCLPQTAPPAPPPTAVTVNNMTVYGTGCPIGGGPISQVTKGGAPVFVFREWGLSLPDTDDTPEEAEKWCVEQITLGNGPVGMQLRVKSITIGGWAEIDADTKISLSVQTNLGGKAAGAATLTIGKDKLKGNEFEETFDTKPDTGDIWSACVPASGDVPLLSIRIGAGLIGAKRADGSLSGGTLGGNSTDMAKGLRANFTPVWQPCATP</sequence>
<keyword evidence="2" id="KW-1185">Reference proteome</keyword>
<reference evidence="1" key="1">
    <citation type="submission" date="2023-06" db="EMBL/GenBank/DDBJ databases">
        <title>Genome-scale phylogeny and comparative genomics of the fungal order Sordariales.</title>
        <authorList>
            <consortium name="Lawrence Berkeley National Laboratory"/>
            <person name="Hensen N."/>
            <person name="Bonometti L."/>
            <person name="Westerberg I."/>
            <person name="Brannstrom I.O."/>
            <person name="Guillou S."/>
            <person name="Cros-Aarteil S."/>
            <person name="Calhoun S."/>
            <person name="Haridas S."/>
            <person name="Kuo A."/>
            <person name="Mondo S."/>
            <person name="Pangilinan J."/>
            <person name="Riley R."/>
            <person name="Labutti K."/>
            <person name="Andreopoulos B."/>
            <person name="Lipzen A."/>
            <person name="Chen C."/>
            <person name="Yanf M."/>
            <person name="Daum C."/>
            <person name="Ng V."/>
            <person name="Clum A."/>
            <person name="Steindorff A."/>
            <person name="Ohm R."/>
            <person name="Martin F."/>
            <person name="Silar P."/>
            <person name="Natvig D."/>
            <person name="Lalanne C."/>
            <person name="Gautier V."/>
            <person name="Ament-Velasquez S.L."/>
            <person name="Kruys A."/>
            <person name="Hutchinson M.I."/>
            <person name="Powell A.J."/>
            <person name="Barry K."/>
            <person name="Miller A.N."/>
            <person name="Grigoriev I.V."/>
            <person name="Debuchy R."/>
            <person name="Gladieux P."/>
            <person name="Thoren M.H."/>
            <person name="Johannesson H."/>
        </authorList>
    </citation>
    <scope>NUCLEOTIDE SEQUENCE</scope>
    <source>
        <strain evidence="1">CBS 606.72</strain>
    </source>
</reference>
<dbReference type="AlphaFoldDB" id="A0AA39WSG9"/>
<protein>
    <submittedName>
        <fullName evidence="1">Uncharacterized protein</fullName>
    </submittedName>
</protein>
<dbReference type="Proteomes" id="UP001175000">
    <property type="component" value="Unassembled WGS sequence"/>
</dbReference>